<keyword evidence="4 6" id="KW-1133">Transmembrane helix</keyword>
<evidence type="ECO:0000313" key="9">
    <source>
        <dbReference type="Proteomes" id="UP000095209"/>
    </source>
</evidence>
<dbReference type="Pfam" id="PF09924">
    <property type="entry name" value="LPG_synthase_C"/>
    <property type="match status" value="1"/>
</dbReference>
<evidence type="ECO:0000313" key="8">
    <source>
        <dbReference type="EMBL" id="OEH94314.1"/>
    </source>
</evidence>
<feature type="transmembrane region" description="Helical" evidence="6">
    <location>
        <begin position="6"/>
        <end position="29"/>
    </location>
</feature>
<keyword evidence="3 6" id="KW-0812">Transmembrane</keyword>
<dbReference type="STRING" id="1305675.BFG57_08645"/>
<comment type="subcellular location">
    <subcellularLocation>
        <location evidence="1">Cell membrane</location>
        <topology evidence="1">Multi-pass membrane protein</topology>
    </subcellularLocation>
</comment>
<gene>
    <name evidence="8" type="ORF">BFG57_08645</name>
</gene>
<dbReference type="InterPro" id="IPR024320">
    <property type="entry name" value="LPG_synthase_C"/>
</dbReference>
<evidence type="ECO:0000256" key="2">
    <source>
        <dbReference type="ARBA" id="ARBA00022475"/>
    </source>
</evidence>
<dbReference type="SUPFAM" id="SSF55729">
    <property type="entry name" value="Acyl-CoA N-acyltransferases (Nat)"/>
    <property type="match status" value="1"/>
</dbReference>
<dbReference type="EMBL" id="MJEH01000003">
    <property type="protein sequence ID" value="OEH94314.1"/>
    <property type="molecule type" value="Genomic_DNA"/>
</dbReference>
<evidence type="ECO:0000259" key="7">
    <source>
        <dbReference type="Pfam" id="PF09924"/>
    </source>
</evidence>
<dbReference type="GO" id="GO:0005886">
    <property type="term" value="C:plasma membrane"/>
    <property type="evidence" value="ECO:0007669"/>
    <property type="project" value="UniProtKB-SubCell"/>
</dbReference>
<dbReference type="AlphaFoldDB" id="A0A1E5LJQ6"/>
<sequence length="380" mass="44385">MVGFMLVIYSPLFYVLLAFVMMLGCMGFVMMRKGHNQVEEEINCDELMLFLKQYGNQTNTHLFFLQDKKIYWTEERDACVVYRRIWNKLVVLGDPIGKEEALPKIVYEFQVFAEREKCVPIFYQVNREYMDMYHQVGFRFVKLGEEGYVNLSDFSLTGKKGAKLRTSKNKLERLGYQFQVLEPPYTNAFLLEMKEVSDSWLNNRKEKGFSVGSFDNTYVSLFPVAIIQNSQGKLIAFATLAGQQNADNVIGIDLMRSVEASPNGTMDVLFASIFQWSKENGYSSCSLGFSPLAGVGEYKYARKYERLARYIYLHGHFLYKFRGLREYKGKFAHDWEPKYLAYKRSSFFITMMQIILLIHSKSKHLNKRIPLYTQLKRRIG</sequence>
<dbReference type="GO" id="GO:0016755">
    <property type="term" value="F:aminoacyltransferase activity"/>
    <property type="evidence" value="ECO:0007669"/>
    <property type="project" value="TreeGrafter"/>
</dbReference>
<evidence type="ECO:0000256" key="5">
    <source>
        <dbReference type="ARBA" id="ARBA00023136"/>
    </source>
</evidence>
<accession>A0A1E5LJQ6</accession>
<dbReference type="PANTHER" id="PTHR34697">
    <property type="entry name" value="PHOSPHATIDYLGLYCEROL LYSYLTRANSFERASE"/>
    <property type="match status" value="1"/>
</dbReference>
<proteinExistence type="predicted"/>
<feature type="domain" description="Phosphatidylglycerol lysyltransferase C-terminal" evidence="7">
    <location>
        <begin position="51"/>
        <end position="342"/>
    </location>
</feature>
<keyword evidence="2" id="KW-1003">Cell membrane</keyword>
<dbReference type="PANTHER" id="PTHR34697:SF2">
    <property type="entry name" value="PHOSPHATIDYLGLYCEROL LYSYLTRANSFERASE"/>
    <property type="match status" value="1"/>
</dbReference>
<dbReference type="InterPro" id="IPR016181">
    <property type="entry name" value="Acyl_CoA_acyltransferase"/>
</dbReference>
<evidence type="ECO:0000256" key="1">
    <source>
        <dbReference type="ARBA" id="ARBA00004651"/>
    </source>
</evidence>
<evidence type="ECO:0000256" key="6">
    <source>
        <dbReference type="SAM" id="Phobius"/>
    </source>
</evidence>
<dbReference type="InterPro" id="IPR051211">
    <property type="entry name" value="PG_lysyltransferase"/>
</dbReference>
<comment type="caution">
    <text evidence="8">The sequence shown here is derived from an EMBL/GenBank/DDBJ whole genome shotgun (WGS) entry which is preliminary data.</text>
</comment>
<keyword evidence="5 6" id="KW-0472">Membrane</keyword>
<dbReference type="RefSeq" id="WP_069715670.1">
    <property type="nucleotide sequence ID" value="NZ_MJEH01000003.1"/>
</dbReference>
<protein>
    <recommendedName>
        <fullName evidence="7">Phosphatidylglycerol lysyltransferase C-terminal domain-containing protein</fullName>
    </recommendedName>
</protein>
<organism evidence="8 9">
    <name type="scientific">Bacillus solimangrovi</name>
    <dbReference type="NCBI Taxonomy" id="1305675"/>
    <lineage>
        <taxon>Bacteria</taxon>
        <taxon>Bacillati</taxon>
        <taxon>Bacillota</taxon>
        <taxon>Bacilli</taxon>
        <taxon>Bacillales</taxon>
        <taxon>Bacillaceae</taxon>
        <taxon>Bacillus</taxon>
    </lineage>
</organism>
<dbReference type="OrthoDB" id="145485at2"/>
<evidence type="ECO:0000256" key="3">
    <source>
        <dbReference type="ARBA" id="ARBA00022692"/>
    </source>
</evidence>
<reference evidence="8 9" key="1">
    <citation type="submission" date="2016-08" db="EMBL/GenBank/DDBJ databases">
        <title>Genome of Bacillus solimangrovi GH2-4.</title>
        <authorList>
            <person name="Lim S."/>
            <person name="Kim B.-C."/>
        </authorList>
    </citation>
    <scope>NUCLEOTIDE SEQUENCE [LARGE SCALE GENOMIC DNA]</scope>
    <source>
        <strain evidence="8 9">GH2-4</strain>
    </source>
</reference>
<keyword evidence="9" id="KW-1185">Reference proteome</keyword>
<dbReference type="GO" id="GO:0055091">
    <property type="term" value="P:phospholipid homeostasis"/>
    <property type="evidence" value="ECO:0007669"/>
    <property type="project" value="TreeGrafter"/>
</dbReference>
<name>A0A1E5LJQ6_9BACI</name>
<evidence type="ECO:0000256" key="4">
    <source>
        <dbReference type="ARBA" id="ARBA00022989"/>
    </source>
</evidence>
<dbReference type="Proteomes" id="UP000095209">
    <property type="component" value="Unassembled WGS sequence"/>
</dbReference>